<evidence type="ECO:0000313" key="2">
    <source>
        <dbReference type="Proteomes" id="UP001183176"/>
    </source>
</evidence>
<dbReference type="Proteomes" id="UP001183176">
    <property type="component" value="Unassembled WGS sequence"/>
</dbReference>
<keyword evidence="2" id="KW-1185">Reference proteome</keyword>
<dbReference type="RefSeq" id="WP_311423859.1">
    <property type="nucleotide sequence ID" value="NZ_JAVREH010000021.1"/>
</dbReference>
<dbReference type="Gene3D" id="1.20.910.10">
    <property type="entry name" value="Heme oxygenase-like"/>
    <property type="match status" value="1"/>
</dbReference>
<protein>
    <submittedName>
        <fullName evidence="1">Iron-containing redox enzyme family protein</fullName>
    </submittedName>
</protein>
<gene>
    <name evidence="1" type="ORF">RM423_15040</name>
</gene>
<proteinExistence type="predicted"/>
<sequence>MQLPDGRGQLSDTALTLLRGGSAVLPQDFDQQVLDDSDFQLALWCCYELHYRGFDGVADEREWDPRVLEFRALLEARFLSALRDAVEVEPVESVGDIPAMLVKLVADDDGPPLSLYLQRSATAEQFREFVQHRSLYHLKEADPHSWAIPRLHGRAKAALIEIQSDEYGGGSLERMHSQLFRQTMRGLGLTDGYGDYLNRVPGVTLVISNLMSMFGLHRRWRGAIAGHLAVFEMTSSIPNRRYARGIRRLGGDDSTARFYDEHVEADAVHEQIAAYDLCGSLAEDEPALAQDIVFGAAAALYLDASFGGYLLDRWSAAAPTLL</sequence>
<dbReference type="EMBL" id="JAVREH010000021">
    <property type="protein sequence ID" value="MDT0262710.1"/>
    <property type="molecule type" value="Genomic_DNA"/>
</dbReference>
<reference evidence="2" key="1">
    <citation type="submission" date="2023-07" db="EMBL/GenBank/DDBJ databases">
        <title>30 novel species of actinomycetes from the DSMZ collection.</title>
        <authorList>
            <person name="Nouioui I."/>
        </authorList>
    </citation>
    <scope>NUCLEOTIDE SEQUENCE [LARGE SCALE GENOMIC DNA]</scope>
    <source>
        <strain evidence="2">DSM 44399</strain>
    </source>
</reference>
<accession>A0ABU2JCK1</accession>
<dbReference type="Pfam" id="PF14518">
    <property type="entry name" value="Haem_oxygenas_2"/>
    <property type="match status" value="1"/>
</dbReference>
<dbReference type="SUPFAM" id="SSF48613">
    <property type="entry name" value="Heme oxygenase-like"/>
    <property type="match status" value="1"/>
</dbReference>
<dbReference type="SMART" id="SM01236">
    <property type="entry name" value="Haem_oxygenase_2"/>
    <property type="match status" value="1"/>
</dbReference>
<evidence type="ECO:0000313" key="1">
    <source>
        <dbReference type="EMBL" id="MDT0262710.1"/>
    </source>
</evidence>
<organism evidence="1 2">
    <name type="scientific">Jatrophihabitans lederbergiae</name>
    <dbReference type="NCBI Taxonomy" id="3075547"/>
    <lineage>
        <taxon>Bacteria</taxon>
        <taxon>Bacillati</taxon>
        <taxon>Actinomycetota</taxon>
        <taxon>Actinomycetes</taxon>
        <taxon>Jatrophihabitantales</taxon>
        <taxon>Jatrophihabitantaceae</taxon>
        <taxon>Jatrophihabitans</taxon>
    </lineage>
</organism>
<comment type="caution">
    <text evidence="1">The sequence shown here is derived from an EMBL/GenBank/DDBJ whole genome shotgun (WGS) entry which is preliminary data.</text>
</comment>
<name>A0ABU2JCK1_9ACTN</name>
<dbReference type="InterPro" id="IPR016084">
    <property type="entry name" value="Haem_Oase-like_multi-hlx"/>
</dbReference>